<evidence type="ECO:0000256" key="20">
    <source>
        <dbReference type="SAM" id="MobiDB-lite"/>
    </source>
</evidence>
<keyword evidence="7" id="KW-0999">Mitochondrion inner membrane</keyword>
<evidence type="ECO:0000256" key="13">
    <source>
        <dbReference type="ARBA" id="ARBA00023010"/>
    </source>
</evidence>
<comment type="cofactor">
    <cofactor evidence="2">
        <name>Cu(2+)</name>
        <dbReference type="ChEBI" id="CHEBI:29036"/>
    </cofactor>
</comment>
<feature type="region of interest" description="Disordered" evidence="20">
    <location>
        <begin position="97"/>
        <end position="149"/>
    </location>
</feature>
<evidence type="ECO:0000256" key="16">
    <source>
        <dbReference type="ARBA" id="ARBA00023157"/>
    </source>
</evidence>
<evidence type="ECO:0000256" key="8">
    <source>
        <dbReference type="ARBA" id="ARBA00022927"/>
    </source>
</evidence>
<evidence type="ECO:0000256" key="7">
    <source>
        <dbReference type="ARBA" id="ARBA00022792"/>
    </source>
</evidence>
<evidence type="ECO:0000313" key="23">
    <source>
        <dbReference type="Proteomes" id="UP000800092"/>
    </source>
</evidence>
<keyword evidence="6" id="KW-0812">Transmembrane</keyword>
<comment type="cofactor">
    <cofactor evidence="1">
        <name>Zn(2+)</name>
        <dbReference type="ChEBI" id="CHEBI:29105"/>
    </cofactor>
</comment>
<dbReference type="InterPro" id="IPR010625">
    <property type="entry name" value="CHCH"/>
</dbReference>
<dbReference type="PANTHER" id="PTHR21622:SF0">
    <property type="entry name" value="COILED-COIL-HELIX-COILED-COIL-HELIX DOMAIN CONTAINING 4"/>
    <property type="match status" value="1"/>
</dbReference>
<evidence type="ECO:0000313" key="22">
    <source>
        <dbReference type="EMBL" id="KAF2239796.1"/>
    </source>
</evidence>
<evidence type="ECO:0000256" key="1">
    <source>
        <dbReference type="ARBA" id="ARBA00001947"/>
    </source>
</evidence>
<feature type="compositionally biased region" description="Basic and acidic residues" evidence="20">
    <location>
        <begin position="304"/>
        <end position="319"/>
    </location>
</feature>
<dbReference type="InterPro" id="IPR039289">
    <property type="entry name" value="CHCHD4"/>
</dbReference>
<comment type="subcellular location">
    <subcellularLocation>
        <location evidence="3">Mitochondrion inner membrane</location>
        <topology evidence="3">Single-pass type II membrane protein</topology>
        <orientation evidence="3">Intermembrane side</orientation>
    </subcellularLocation>
</comment>
<organism evidence="22 23">
    <name type="scientific">Viridothelium virens</name>
    <name type="common">Speckled blister lichen</name>
    <name type="synonym">Trypethelium virens</name>
    <dbReference type="NCBI Taxonomy" id="1048519"/>
    <lineage>
        <taxon>Eukaryota</taxon>
        <taxon>Fungi</taxon>
        <taxon>Dikarya</taxon>
        <taxon>Ascomycota</taxon>
        <taxon>Pezizomycotina</taxon>
        <taxon>Dothideomycetes</taxon>
        <taxon>Dothideomycetes incertae sedis</taxon>
        <taxon>Trypetheliales</taxon>
        <taxon>Trypetheliaceae</taxon>
        <taxon>Viridothelium</taxon>
    </lineage>
</organism>
<keyword evidence="8" id="KW-0653">Protein transport</keyword>
<evidence type="ECO:0000256" key="17">
    <source>
        <dbReference type="ARBA" id="ARBA00023284"/>
    </source>
</evidence>
<keyword evidence="23" id="KW-1185">Reference proteome</keyword>
<evidence type="ECO:0000256" key="2">
    <source>
        <dbReference type="ARBA" id="ARBA00001973"/>
    </source>
</evidence>
<evidence type="ECO:0000256" key="10">
    <source>
        <dbReference type="ARBA" id="ARBA00022968"/>
    </source>
</evidence>
<accession>A0A6A6HNW5</accession>
<evidence type="ECO:0000256" key="11">
    <source>
        <dbReference type="ARBA" id="ARBA00022989"/>
    </source>
</evidence>
<keyword evidence="11" id="KW-1133">Transmembrane helix</keyword>
<dbReference type="AlphaFoldDB" id="A0A6A6HNW5"/>
<dbReference type="Gene3D" id="1.10.287.2900">
    <property type="match status" value="1"/>
</dbReference>
<dbReference type="GO" id="GO:0005743">
    <property type="term" value="C:mitochondrial inner membrane"/>
    <property type="evidence" value="ECO:0007669"/>
    <property type="project" value="UniProtKB-SubCell"/>
</dbReference>
<reference evidence="22" key="1">
    <citation type="journal article" date="2020" name="Stud. Mycol.">
        <title>101 Dothideomycetes genomes: a test case for predicting lifestyles and emergence of pathogens.</title>
        <authorList>
            <person name="Haridas S."/>
            <person name="Albert R."/>
            <person name="Binder M."/>
            <person name="Bloem J."/>
            <person name="Labutti K."/>
            <person name="Salamov A."/>
            <person name="Andreopoulos B."/>
            <person name="Baker S."/>
            <person name="Barry K."/>
            <person name="Bills G."/>
            <person name="Bluhm B."/>
            <person name="Cannon C."/>
            <person name="Castanera R."/>
            <person name="Culley D."/>
            <person name="Daum C."/>
            <person name="Ezra D."/>
            <person name="Gonzalez J."/>
            <person name="Henrissat B."/>
            <person name="Kuo A."/>
            <person name="Liang C."/>
            <person name="Lipzen A."/>
            <person name="Lutzoni F."/>
            <person name="Magnuson J."/>
            <person name="Mondo S."/>
            <person name="Nolan M."/>
            <person name="Ohm R."/>
            <person name="Pangilinan J."/>
            <person name="Park H.-J."/>
            <person name="Ramirez L."/>
            <person name="Alfaro M."/>
            <person name="Sun H."/>
            <person name="Tritt A."/>
            <person name="Yoshinaga Y."/>
            <person name="Zwiers L.-H."/>
            <person name="Turgeon B."/>
            <person name="Goodwin S."/>
            <person name="Spatafora J."/>
            <person name="Crous P."/>
            <person name="Grigoriev I."/>
        </authorList>
    </citation>
    <scope>NUCLEOTIDE SEQUENCE</scope>
    <source>
        <strain evidence="22">Tuck. ex Michener</strain>
    </source>
</reference>
<evidence type="ECO:0000256" key="14">
    <source>
        <dbReference type="ARBA" id="ARBA00023128"/>
    </source>
</evidence>
<keyword evidence="10" id="KW-0735">Signal-anchor</keyword>
<evidence type="ECO:0000256" key="18">
    <source>
        <dbReference type="ARBA" id="ARBA00024980"/>
    </source>
</evidence>
<feature type="compositionally biased region" description="Polar residues" evidence="20">
    <location>
        <begin position="223"/>
        <end position="237"/>
    </location>
</feature>
<dbReference type="PANTHER" id="PTHR21622">
    <property type="entry name" value="COILED-COIL-HELIX-COILED-COIL-HELIX DOMAIN CONTAINING 4"/>
    <property type="match status" value="1"/>
</dbReference>
<evidence type="ECO:0000259" key="21">
    <source>
        <dbReference type="Pfam" id="PF06747"/>
    </source>
</evidence>
<feature type="domain" description="CHCH" evidence="21">
    <location>
        <begin position="168"/>
        <end position="204"/>
    </location>
</feature>
<dbReference type="GO" id="GO:0005758">
    <property type="term" value="C:mitochondrial intermembrane space"/>
    <property type="evidence" value="ECO:0007669"/>
    <property type="project" value="TreeGrafter"/>
</dbReference>
<evidence type="ECO:0000256" key="19">
    <source>
        <dbReference type="ARBA" id="ARBA00033150"/>
    </source>
</evidence>
<feature type="region of interest" description="Disordered" evidence="20">
    <location>
        <begin position="215"/>
        <end position="319"/>
    </location>
</feature>
<comment type="function">
    <text evidence="18">Required for the import and folding of small cysteine-containing proteins (small Tim) in the mitochondrial intermembrane space (IMS). Forms a redox cycle with ERV1 that involves a disulfide relay system. Precursor proteins to be imported into the IMS are translocated in their reduced form into the mitochondria. The oxidized form of MIA40 forms a transient intermolecular disulfide bridge with the reduced precursor protein, resulting in oxidation of the precursor protein that now contains an intramolecular disulfide bond and is able to undergo folding in the IMS.</text>
</comment>
<keyword evidence="9" id="KW-0809">Transit peptide</keyword>
<evidence type="ECO:0000256" key="4">
    <source>
        <dbReference type="ARBA" id="ARBA00013714"/>
    </source>
</evidence>
<evidence type="ECO:0000256" key="12">
    <source>
        <dbReference type="ARBA" id="ARBA00023002"/>
    </source>
</evidence>
<dbReference type="GO" id="GO:0045041">
    <property type="term" value="P:protein import into mitochondrial intermembrane space"/>
    <property type="evidence" value="ECO:0007669"/>
    <property type="project" value="InterPro"/>
</dbReference>
<keyword evidence="13" id="KW-0811">Translocation</keyword>
<keyword evidence="17" id="KW-0676">Redox-active center</keyword>
<sequence>MLQRATRALPRSAPLFRTSISRPFFPRTGRRFASTAPADKPRSWRSSATRWGVVVAGLYYYNSSKMFAEEPVYAVHLPETDRETETMPTIDELAEQRRQQALARQSTNAPSVTSSQNVATAPIEEASASAGSPQELEEEAEGEGAFNPETGEINWECPCLGGMAHGPCGEQFKAAFSCFVYSKEEPKGIDCIDNFKNMQDCFRQYPEVYGAELEGDEEEEELMQNSSLGEQPSSQAAQPKDVAVPAQPIPSSPAENASDSKVAEQRPASPSLTPEEIQQKRQRAKSASQQVKTEYPVTSETEEAVPKAWHDTKSSNDGK</sequence>
<dbReference type="PROSITE" id="PS51808">
    <property type="entry name" value="CHCH"/>
    <property type="match status" value="1"/>
</dbReference>
<evidence type="ECO:0000256" key="15">
    <source>
        <dbReference type="ARBA" id="ARBA00023136"/>
    </source>
</evidence>
<feature type="compositionally biased region" description="Polar residues" evidence="20">
    <location>
        <begin position="106"/>
        <end position="119"/>
    </location>
</feature>
<dbReference type="FunFam" id="1.10.287.2900:FF:000002">
    <property type="entry name" value="Mitochondrial intermembrane space import and assembly protein"/>
    <property type="match status" value="1"/>
</dbReference>
<dbReference type="Proteomes" id="UP000800092">
    <property type="component" value="Unassembled WGS sequence"/>
</dbReference>
<evidence type="ECO:0000256" key="6">
    <source>
        <dbReference type="ARBA" id="ARBA00022692"/>
    </source>
</evidence>
<evidence type="ECO:0000256" key="5">
    <source>
        <dbReference type="ARBA" id="ARBA00022448"/>
    </source>
</evidence>
<keyword evidence="12" id="KW-0560">Oxidoreductase</keyword>
<protein>
    <recommendedName>
        <fullName evidence="4">Mitochondrial intermembrane space import and assembly protein 40</fullName>
    </recommendedName>
    <alternativeName>
        <fullName evidence="19">Mitochondrial import inner membrane translocase TIM40</fullName>
    </alternativeName>
</protein>
<gene>
    <name evidence="22" type="ORF">EV356DRAFT_571899</name>
</gene>
<keyword evidence="15" id="KW-0472">Membrane</keyword>
<dbReference type="OrthoDB" id="7481291at2759"/>
<evidence type="ECO:0000256" key="9">
    <source>
        <dbReference type="ARBA" id="ARBA00022946"/>
    </source>
</evidence>
<name>A0A6A6HNW5_VIRVR</name>
<proteinExistence type="predicted"/>
<keyword evidence="14" id="KW-0496">Mitochondrion</keyword>
<keyword evidence="5" id="KW-0813">Transport</keyword>
<feature type="compositionally biased region" description="Polar residues" evidence="20">
    <location>
        <begin position="285"/>
        <end position="299"/>
    </location>
</feature>
<dbReference type="Pfam" id="PF06747">
    <property type="entry name" value="CHCH"/>
    <property type="match status" value="1"/>
</dbReference>
<evidence type="ECO:0000256" key="3">
    <source>
        <dbReference type="ARBA" id="ARBA00004164"/>
    </source>
</evidence>
<dbReference type="EMBL" id="ML991771">
    <property type="protein sequence ID" value="KAF2239796.1"/>
    <property type="molecule type" value="Genomic_DNA"/>
</dbReference>
<dbReference type="GO" id="GO:0015035">
    <property type="term" value="F:protein-disulfide reductase activity"/>
    <property type="evidence" value="ECO:0007669"/>
    <property type="project" value="InterPro"/>
</dbReference>
<keyword evidence="16" id="KW-1015">Disulfide bond</keyword>